<reference evidence="3" key="1">
    <citation type="journal article" date="2006" name="PLoS Biol.">
        <title>Macronuclear genome sequence of the ciliate Tetrahymena thermophila, a model eukaryote.</title>
        <authorList>
            <person name="Eisen J.A."/>
            <person name="Coyne R.S."/>
            <person name="Wu M."/>
            <person name="Wu D."/>
            <person name="Thiagarajan M."/>
            <person name="Wortman J.R."/>
            <person name="Badger J.H."/>
            <person name="Ren Q."/>
            <person name="Amedeo P."/>
            <person name="Jones K.M."/>
            <person name="Tallon L.J."/>
            <person name="Delcher A.L."/>
            <person name="Salzberg S.L."/>
            <person name="Silva J.C."/>
            <person name="Haas B.J."/>
            <person name="Majoros W.H."/>
            <person name="Farzad M."/>
            <person name="Carlton J.M."/>
            <person name="Smith R.K. Jr."/>
            <person name="Garg J."/>
            <person name="Pearlman R.E."/>
            <person name="Karrer K.M."/>
            <person name="Sun L."/>
            <person name="Manning G."/>
            <person name="Elde N.C."/>
            <person name="Turkewitz A.P."/>
            <person name="Asai D.J."/>
            <person name="Wilkes D.E."/>
            <person name="Wang Y."/>
            <person name="Cai H."/>
            <person name="Collins K."/>
            <person name="Stewart B.A."/>
            <person name="Lee S.R."/>
            <person name="Wilamowska K."/>
            <person name="Weinberg Z."/>
            <person name="Ruzzo W.L."/>
            <person name="Wloga D."/>
            <person name="Gaertig J."/>
            <person name="Frankel J."/>
            <person name="Tsao C.-C."/>
            <person name="Gorovsky M.A."/>
            <person name="Keeling P.J."/>
            <person name="Waller R.F."/>
            <person name="Patron N.J."/>
            <person name="Cherry J.M."/>
            <person name="Stover N.A."/>
            <person name="Krieger C.J."/>
            <person name="del Toro C."/>
            <person name="Ryder H.F."/>
            <person name="Williamson S.C."/>
            <person name="Barbeau R.A."/>
            <person name="Hamilton E.P."/>
            <person name="Orias E."/>
        </authorList>
    </citation>
    <scope>NUCLEOTIDE SEQUENCE [LARGE SCALE GENOMIC DNA]</scope>
    <source>
        <strain evidence="3">SB210</strain>
    </source>
</reference>
<dbReference type="InterPro" id="IPR000719">
    <property type="entry name" value="Prot_kinase_dom"/>
</dbReference>
<evidence type="ECO:0000259" key="1">
    <source>
        <dbReference type="PROSITE" id="PS50011"/>
    </source>
</evidence>
<sequence length="961" mass="113791">MQKNTLQDLSRSLINDNIFISEKINTNNNNSNIQYYSGYNQEKGDEICIKQLFEITIMENRELKVQFEKEQKQFEKDLPCFLQKNYEYMESNNEEYYLISSPLFETIKQQVPMLERAAKGIFLQLIEAFFELHSMNFNHYAICLENIGYNNNNSKIQLQRFGFESHYIFRDQPYQEENMFLSPQYANQIYKNQRYSSQSQDMFNLGAIMQAILLGIPKNERLNLKLSDQLKELLESMTHPIEENRMKWENLLDHAYFQLGQSQPYEINRIQGNYNQKDIKDFYLQKQLNVSDSYQRIYPSQPNIQQNQNRFEQQNHSPVGILQSEDVQTVDFLTDRSQAEISFISIANQVMDEHFQQQPFSIQQIKTKKKNDESLEAKKQQRLSFQLKQGQMINEYLSLHQNINQNVQNCDINNSEGIMIFQQGIFDVQAQNIQQKQLDNTQQIQGFKLPLNNNLQENNQINKQNVRNNFKTEQQYDFRQNEINDLKNQDKISEGESFKTQSQQTLFNFSNKKLIPYKNPTADNLENNKVITNNSKNAGEQNQRFNTYQNNNSNKDSNNFFQIRENFIQERQNQQSPINNNINSVECKQLENPYQINVNNNLNTQDINNNKKEPIVEDIQNKLNSNNQLQQPESINKSLGNKKIVNSISASNQENEISISESRQEYEKNQKLMNQLTEYFMRERNKYSLILETCLLIYQQPKEFFTKKNCFENLINYAQLLNSLRLNYDLLSQLIDLKFQQNEFTPKLLGLYKSTVQYQNIYKLLFDDAVLIETWFLAAVFDLNDFKTLQMNSRLVVSRFYLEICSNLFQFVSKESVQILTQIFEAQQPANQIGEINQKWKLSKTNIEKINNLRKSLTFNFDQNIAIQLLDLQILHIKTGLEQKNSNISLYDVTSYKILYFLLYIKKHFNTQYVPQRIKLVNVEQNGDFDYGKFFDKINAMTDYVEIKKLISEAVKEQDQK</sequence>
<dbReference type="GO" id="GO:0005524">
    <property type="term" value="F:ATP binding"/>
    <property type="evidence" value="ECO:0007669"/>
    <property type="project" value="InterPro"/>
</dbReference>
<organism evidence="2 3">
    <name type="scientific">Tetrahymena thermophila (strain SB210)</name>
    <dbReference type="NCBI Taxonomy" id="312017"/>
    <lineage>
        <taxon>Eukaryota</taxon>
        <taxon>Sar</taxon>
        <taxon>Alveolata</taxon>
        <taxon>Ciliophora</taxon>
        <taxon>Intramacronucleata</taxon>
        <taxon>Oligohymenophorea</taxon>
        <taxon>Hymenostomatida</taxon>
        <taxon>Tetrahymenina</taxon>
        <taxon>Tetrahymenidae</taxon>
        <taxon>Tetrahymena</taxon>
    </lineage>
</organism>
<proteinExistence type="predicted"/>
<dbReference type="Proteomes" id="UP000009168">
    <property type="component" value="Unassembled WGS sequence"/>
</dbReference>
<dbReference type="AlphaFoldDB" id="I7M1Q0"/>
<keyword evidence="3" id="KW-1185">Reference proteome</keyword>
<dbReference type="SUPFAM" id="SSF56112">
    <property type="entry name" value="Protein kinase-like (PK-like)"/>
    <property type="match status" value="1"/>
</dbReference>
<dbReference type="InParanoid" id="I7M1Q0"/>
<accession>I7M1Q0</accession>
<dbReference type="STRING" id="312017.I7M1Q0"/>
<dbReference type="Pfam" id="PF00069">
    <property type="entry name" value="Pkinase"/>
    <property type="match status" value="1"/>
</dbReference>
<evidence type="ECO:0000313" key="2">
    <source>
        <dbReference type="EMBL" id="EAR97323.2"/>
    </source>
</evidence>
<dbReference type="GeneID" id="7846768"/>
<keyword evidence="2" id="KW-0418">Kinase</keyword>
<dbReference type="Gene3D" id="1.10.510.10">
    <property type="entry name" value="Transferase(Phosphotransferase) domain 1"/>
    <property type="match status" value="1"/>
</dbReference>
<gene>
    <name evidence="2" type="ORF">TTHERM_00336020</name>
</gene>
<dbReference type="RefSeq" id="XP_001017568.2">
    <property type="nucleotide sequence ID" value="XM_001017568.3"/>
</dbReference>
<name>I7M1Q0_TETTS</name>
<dbReference type="SMART" id="SM00220">
    <property type="entry name" value="S_TKc"/>
    <property type="match status" value="1"/>
</dbReference>
<dbReference type="GO" id="GO:0004672">
    <property type="term" value="F:protein kinase activity"/>
    <property type="evidence" value="ECO:0007669"/>
    <property type="project" value="InterPro"/>
</dbReference>
<evidence type="ECO:0000313" key="3">
    <source>
        <dbReference type="Proteomes" id="UP000009168"/>
    </source>
</evidence>
<dbReference type="KEGG" id="tet:TTHERM_00336020"/>
<dbReference type="InterPro" id="IPR011009">
    <property type="entry name" value="Kinase-like_dom_sf"/>
</dbReference>
<feature type="domain" description="Protein kinase" evidence="1">
    <location>
        <begin position="1"/>
        <end position="257"/>
    </location>
</feature>
<dbReference type="EMBL" id="GG662666">
    <property type="protein sequence ID" value="EAR97323.2"/>
    <property type="molecule type" value="Genomic_DNA"/>
</dbReference>
<dbReference type="PROSITE" id="PS50011">
    <property type="entry name" value="PROTEIN_KINASE_DOM"/>
    <property type="match status" value="1"/>
</dbReference>
<protein>
    <submittedName>
        <fullName evidence="2">Kinase domain protein</fullName>
    </submittedName>
</protein>
<keyword evidence="2" id="KW-0808">Transferase</keyword>